<dbReference type="PANTHER" id="PTHR36974">
    <property type="entry name" value="MEMBRANE PROTEIN-RELATED"/>
    <property type="match status" value="1"/>
</dbReference>
<feature type="transmembrane region" description="Helical" evidence="1">
    <location>
        <begin position="65"/>
        <end position="86"/>
    </location>
</feature>
<keyword evidence="1" id="KW-1133">Transmembrane helix</keyword>
<reference evidence="2" key="1">
    <citation type="journal article" date="2019" name="PLoS Negl. Trop. Dis.">
        <title>Revisiting the worldwide diversity of Leptospira species in the environment.</title>
        <authorList>
            <person name="Vincent A.T."/>
            <person name="Schiettekatte O."/>
            <person name="Bourhy P."/>
            <person name="Veyrier F.J."/>
            <person name="Picardeau M."/>
        </authorList>
    </citation>
    <scope>NUCLEOTIDE SEQUENCE [LARGE SCALE GENOMIC DNA]</scope>
    <source>
        <strain evidence="2">201702454</strain>
    </source>
</reference>
<protein>
    <submittedName>
        <fullName evidence="2">DoxX family membrane protein</fullName>
    </submittedName>
</protein>
<evidence type="ECO:0000313" key="3">
    <source>
        <dbReference type="Proteomes" id="UP000297609"/>
    </source>
</evidence>
<dbReference type="Proteomes" id="UP000297609">
    <property type="component" value="Unassembled WGS sequence"/>
</dbReference>
<evidence type="ECO:0000256" key="1">
    <source>
        <dbReference type="SAM" id="Phobius"/>
    </source>
</evidence>
<organism evidence="2 3">
    <name type="scientific">Leptospira kemamanensis</name>
    <dbReference type="NCBI Taxonomy" id="2484942"/>
    <lineage>
        <taxon>Bacteria</taxon>
        <taxon>Pseudomonadati</taxon>
        <taxon>Spirochaetota</taxon>
        <taxon>Spirochaetia</taxon>
        <taxon>Leptospirales</taxon>
        <taxon>Leptospiraceae</taxon>
        <taxon>Leptospira</taxon>
    </lineage>
</organism>
<dbReference type="PANTHER" id="PTHR36974:SF1">
    <property type="entry name" value="DOXX FAMILY MEMBRANE PROTEIN"/>
    <property type="match status" value="1"/>
</dbReference>
<keyword evidence="1" id="KW-0472">Membrane</keyword>
<proteinExistence type="predicted"/>
<feature type="transmembrane region" description="Helical" evidence="1">
    <location>
        <begin position="98"/>
        <end position="118"/>
    </location>
</feature>
<dbReference type="OrthoDB" id="327939at2"/>
<keyword evidence="3" id="KW-1185">Reference proteome</keyword>
<evidence type="ECO:0000313" key="2">
    <source>
        <dbReference type="EMBL" id="TGL55296.1"/>
    </source>
</evidence>
<dbReference type="EMBL" id="RQGG01000012">
    <property type="protein sequence ID" value="TGL55296.1"/>
    <property type="molecule type" value="Genomic_DNA"/>
</dbReference>
<accession>A0A4R9JVG7</accession>
<dbReference type="AlphaFoldDB" id="A0A4R9JVG7"/>
<comment type="caution">
    <text evidence="2">The sequence shown here is derived from an EMBL/GenBank/DDBJ whole genome shotgun (WGS) entry which is preliminary data.</text>
</comment>
<sequence length="132" mass="15302">MMKKFFVYSLASFYIIAGTNHFFSPEFYLEMMPDYLPFHELLNVTSGLSEITLGLLVLSERMRKLACIGIILLLLAIYPANINMLLEALDGKDFGVPIWALYVRLPFQFLFIYWAWAVRNLQISETKSVHKV</sequence>
<gene>
    <name evidence="2" type="ORF">EHQ59_04475</name>
</gene>
<keyword evidence="1" id="KW-0812">Transmembrane</keyword>
<name>A0A4R9JVG7_9LEPT</name>
<feature type="transmembrane region" description="Helical" evidence="1">
    <location>
        <begin position="41"/>
        <end position="58"/>
    </location>
</feature>